<evidence type="ECO:0000259" key="1">
    <source>
        <dbReference type="Pfam" id="PF24743"/>
    </source>
</evidence>
<evidence type="ECO:0000313" key="2">
    <source>
        <dbReference type="EMBL" id="ELY99633.1"/>
    </source>
</evidence>
<gene>
    <name evidence="2" type="ORF">C480_20234</name>
</gene>
<proteinExistence type="predicted"/>
<feature type="domain" description="DUF7692" evidence="1">
    <location>
        <begin position="1"/>
        <end position="55"/>
    </location>
</feature>
<organism evidence="2 3">
    <name type="scientific">Natrialba aegyptia DSM 13077</name>
    <dbReference type="NCBI Taxonomy" id="1227491"/>
    <lineage>
        <taxon>Archaea</taxon>
        <taxon>Methanobacteriati</taxon>
        <taxon>Methanobacteriota</taxon>
        <taxon>Stenosarchaea group</taxon>
        <taxon>Halobacteria</taxon>
        <taxon>Halobacteriales</taxon>
        <taxon>Natrialbaceae</taxon>
        <taxon>Natrialba</taxon>
    </lineage>
</organism>
<name>M0AQH7_9EURY</name>
<dbReference type="AlphaFoldDB" id="M0AQH7"/>
<sequence length="84" mass="9560">MRIRADGDYAYRRDAIEHPADFDDCNKTKAVVNACDDVLHFVQAACQVLARDDLTLEQRQEIAETLSTRVVDFEVETEIIVTTD</sequence>
<dbReference type="Proteomes" id="UP000011591">
    <property type="component" value="Unassembled WGS sequence"/>
</dbReference>
<keyword evidence="3" id="KW-1185">Reference proteome</keyword>
<dbReference type="InterPro" id="IPR056109">
    <property type="entry name" value="DUF7692"/>
</dbReference>
<dbReference type="RefSeq" id="WP_006667425.1">
    <property type="nucleotide sequence ID" value="NZ_AOIP01000056.1"/>
</dbReference>
<protein>
    <recommendedName>
        <fullName evidence="1">DUF7692 domain-containing protein</fullName>
    </recommendedName>
</protein>
<comment type="caution">
    <text evidence="2">The sequence shown here is derived from an EMBL/GenBank/DDBJ whole genome shotgun (WGS) entry which is preliminary data.</text>
</comment>
<accession>M0AQH7</accession>
<dbReference type="OrthoDB" id="197139at2157"/>
<evidence type="ECO:0000313" key="3">
    <source>
        <dbReference type="Proteomes" id="UP000011591"/>
    </source>
</evidence>
<dbReference type="EMBL" id="AOIP01000056">
    <property type="protein sequence ID" value="ELY99633.1"/>
    <property type="molecule type" value="Genomic_DNA"/>
</dbReference>
<dbReference type="Pfam" id="PF24743">
    <property type="entry name" value="DUF7692"/>
    <property type="match status" value="1"/>
</dbReference>
<reference evidence="2 3" key="1">
    <citation type="journal article" date="2014" name="PLoS Genet.">
        <title>Phylogenetically driven sequencing of extremely halophilic archaea reveals strategies for static and dynamic osmo-response.</title>
        <authorList>
            <person name="Becker E.A."/>
            <person name="Seitzer P.M."/>
            <person name="Tritt A."/>
            <person name="Larsen D."/>
            <person name="Krusor M."/>
            <person name="Yao A.I."/>
            <person name="Wu D."/>
            <person name="Madern D."/>
            <person name="Eisen J.A."/>
            <person name="Darling A.E."/>
            <person name="Facciotti M.T."/>
        </authorList>
    </citation>
    <scope>NUCLEOTIDE SEQUENCE [LARGE SCALE GENOMIC DNA]</scope>
    <source>
        <strain evidence="2 3">DSM 13077</strain>
    </source>
</reference>